<protein>
    <submittedName>
        <fullName evidence="1">Uncharacterized protein</fullName>
    </submittedName>
</protein>
<dbReference type="EMBL" id="CACRUQ010000005">
    <property type="protein sequence ID" value="VYT72485.1"/>
    <property type="molecule type" value="Genomic_DNA"/>
</dbReference>
<proteinExistence type="predicted"/>
<name>A0A6N2YZJ3_9FIRM</name>
<organism evidence="1">
    <name type="scientific">[Ruminococcus] torques</name>
    <dbReference type="NCBI Taxonomy" id="33039"/>
    <lineage>
        <taxon>Bacteria</taxon>
        <taxon>Bacillati</taxon>
        <taxon>Bacillota</taxon>
        <taxon>Clostridia</taxon>
        <taxon>Lachnospirales</taxon>
        <taxon>Lachnospiraceae</taxon>
        <taxon>Mediterraneibacter</taxon>
    </lineage>
</organism>
<dbReference type="AlphaFoldDB" id="A0A6N2YZJ3"/>
<sequence>MAEKTVQIELTRAEADNLITFLNLTSVRVLEEIKLWDSLKNNERYPKAESNLKFWESVRDTVNECYRQSL</sequence>
<accession>A0A6N2YZJ3</accession>
<reference evidence="1" key="1">
    <citation type="submission" date="2019-11" db="EMBL/GenBank/DDBJ databases">
        <authorList>
            <person name="Feng L."/>
        </authorList>
    </citation>
    <scope>NUCLEOTIDE SEQUENCE</scope>
    <source>
        <strain evidence="1">RtorquesLFYP15</strain>
    </source>
</reference>
<gene>
    <name evidence="1" type="ORF">RTLFYP15_00562</name>
</gene>
<dbReference type="RefSeq" id="WP_423248428.1">
    <property type="nucleotide sequence ID" value="NZ_CACRUQ010000005.1"/>
</dbReference>
<evidence type="ECO:0000313" key="1">
    <source>
        <dbReference type="EMBL" id="VYT72485.1"/>
    </source>
</evidence>